<gene>
    <name evidence="3" type="ORF">RM863_38695</name>
</gene>
<evidence type="ECO:0000313" key="4">
    <source>
        <dbReference type="Proteomes" id="UP001180489"/>
    </source>
</evidence>
<organism evidence="3 4">
    <name type="scientific">Streptomyces hintoniae</name>
    <dbReference type="NCBI Taxonomy" id="3075521"/>
    <lineage>
        <taxon>Bacteria</taxon>
        <taxon>Bacillati</taxon>
        <taxon>Actinomycetota</taxon>
        <taxon>Actinomycetes</taxon>
        <taxon>Kitasatosporales</taxon>
        <taxon>Streptomycetaceae</taxon>
        <taxon>Streptomyces</taxon>
    </lineage>
</organism>
<dbReference type="EMBL" id="JAVRFF010000094">
    <property type="protein sequence ID" value="MDT0478060.1"/>
    <property type="molecule type" value="Genomic_DNA"/>
</dbReference>
<proteinExistence type="predicted"/>
<protein>
    <submittedName>
        <fullName evidence="3">Transposase</fullName>
    </submittedName>
</protein>
<evidence type="ECO:0000259" key="2">
    <source>
        <dbReference type="Pfam" id="PF02371"/>
    </source>
</evidence>
<dbReference type="InterPro" id="IPR047650">
    <property type="entry name" value="Transpos_IS110"/>
</dbReference>
<name>A0ABU2UYE0_9ACTN</name>
<evidence type="ECO:0000313" key="3">
    <source>
        <dbReference type="EMBL" id="MDT0478060.1"/>
    </source>
</evidence>
<feature type="region of interest" description="Disordered" evidence="1">
    <location>
        <begin position="159"/>
        <end position="191"/>
    </location>
</feature>
<accession>A0ABU2UYE0</accession>
<dbReference type="InterPro" id="IPR003346">
    <property type="entry name" value="Transposase_20"/>
</dbReference>
<keyword evidence="4" id="KW-1185">Reference proteome</keyword>
<dbReference type="Proteomes" id="UP001180489">
    <property type="component" value="Unassembled WGS sequence"/>
</dbReference>
<dbReference type="PANTHER" id="PTHR33055:SF3">
    <property type="entry name" value="PUTATIVE TRANSPOSASE FOR IS117-RELATED"/>
    <property type="match status" value="1"/>
</dbReference>
<sequence>MEHQTLLADERETVGALLRQLDFYGAELAAVERRLAAEALDDPVVRRLMTIPGVDAMTAVTVLAAVGDFRRFPSSDKLVSYLGLNSRVRQSGGQPAHHGRITKGGCGKDRGMLVQATAVAALRSPGPLRALHKRMAARRARPYGAIPGQRRRIRKIASLGQSSRVTSLQPADLHLQPSRDSSTPELRGTQV</sequence>
<dbReference type="PANTHER" id="PTHR33055">
    <property type="entry name" value="TRANSPOSASE FOR INSERTION SEQUENCE ELEMENT IS1111A"/>
    <property type="match status" value="1"/>
</dbReference>
<dbReference type="Pfam" id="PF02371">
    <property type="entry name" value="Transposase_20"/>
    <property type="match status" value="1"/>
</dbReference>
<evidence type="ECO:0000256" key="1">
    <source>
        <dbReference type="SAM" id="MobiDB-lite"/>
    </source>
</evidence>
<comment type="caution">
    <text evidence="3">The sequence shown here is derived from an EMBL/GenBank/DDBJ whole genome shotgun (WGS) entry which is preliminary data.</text>
</comment>
<feature type="compositionally biased region" description="Polar residues" evidence="1">
    <location>
        <begin position="159"/>
        <end position="169"/>
    </location>
</feature>
<feature type="domain" description="Transposase IS116/IS110/IS902 C-terminal" evidence="2">
    <location>
        <begin position="46"/>
        <end position="130"/>
    </location>
</feature>
<feature type="compositionally biased region" description="Polar residues" evidence="1">
    <location>
        <begin position="178"/>
        <end position="191"/>
    </location>
</feature>
<reference evidence="3" key="1">
    <citation type="submission" date="2024-05" db="EMBL/GenBank/DDBJ databases">
        <title>30 novel species of actinomycetes from the DSMZ collection.</title>
        <authorList>
            <person name="Nouioui I."/>
        </authorList>
    </citation>
    <scope>NUCLEOTIDE SEQUENCE</scope>
    <source>
        <strain evidence="3">DSM 41014</strain>
    </source>
</reference>